<organism evidence="1 2">
    <name type="scientific">Anopheles merus</name>
    <name type="common">Mosquito</name>
    <dbReference type="NCBI Taxonomy" id="30066"/>
    <lineage>
        <taxon>Eukaryota</taxon>
        <taxon>Metazoa</taxon>
        <taxon>Ecdysozoa</taxon>
        <taxon>Arthropoda</taxon>
        <taxon>Hexapoda</taxon>
        <taxon>Insecta</taxon>
        <taxon>Pterygota</taxon>
        <taxon>Neoptera</taxon>
        <taxon>Endopterygota</taxon>
        <taxon>Diptera</taxon>
        <taxon>Nematocera</taxon>
        <taxon>Culicoidea</taxon>
        <taxon>Culicidae</taxon>
        <taxon>Anophelinae</taxon>
        <taxon>Anopheles</taxon>
    </lineage>
</organism>
<sequence length="109" mass="12238">MLWKYALPCSYPTFLISSKLPNASVLYWSIGGLYWGAYLELAHARHVGEARLYVRQVRHLHRRGERVPALVQQPPAGQVVPVVGQIGVVLRTDVDRDDMGGTLRSHYVG</sequence>
<evidence type="ECO:0000313" key="2">
    <source>
        <dbReference type="Proteomes" id="UP000075903"/>
    </source>
</evidence>
<protein>
    <submittedName>
        <fullName evidence="1">Uncharacterized protein</fullName>
    </submittedName>
</protein>
<dbReference type="AlphaFoldDB" id="A0A182VF75"/>
<keyword evidence="2" id="KW-1185">Reference proteome</keyword>
<reference evidence="1" key="1">
    <citation type="submission" date="2020-05" db="UniProtKB">
        <authorList>
            <consortium name="EnsemblMetazoa"/>
        </authorList>
    </citation>
    <scope>IDENTIFICATION</scope>
    <source>
        <strain evidence="1">MAF</strain>
    </source>
</reference>
<dbReference type="VEuPathDB" id="VectorBase:AMEM013962"/>
<name>A0A182VF75_ANOME</name>
<dbReference type="EnsemblMetazoa" id="AMEM013962-RA">
    <property type="protein sequence ID" value="AMEM013962-PA"/>
    <property type="gene ID" value="AMEM013962"/>
</dbReference>
<evidence type="ECO:0000313" key="1">
    <source>
        <dbReference type="EnsemblMetazoa" id="AMEM013962-PA"/>
    </source>
</evidence>
<proteinExistence type="predicted"/>
<dbReference type="Proteomes" id="UP000075903">
    <property type="component" value="Unassembled WGS sequence"/>
</dbReference>
<accession>A0A182VF75</accession>